<feature type="region of interest" description="Disordered" evidence="1">
    <location>
        <begin position="283"/>
        <end position="309"/>
    </location>
</feature>
<proteinExistence type="predicted"/>
<evidence type="ECO:0000313" key="3">
    <source>
        <dbReference type="Proteomes" id="UP000582016"/>
    </source>
</evidence>
<keyword evidence="3" id="KW-1185">Reference proteome</keyword>
<feature type="compositionally biased region" description="Polar residues" evidence="1">
    <location>
        <begin position="283"/>
        <end position="294"/>
    </location>
</feature>
<evidence type="ECO:0000256" key="1">
    <source>
        <dbReference type="SAM" id="MobiDB-lite"/>
    </source>
</evidence>
<comment type="caution">
    <text evidence="2">The sequence shown here is derived from an EMBL/GenBank/DDBJ whole genome shotgun (WGS) entry which is preliminary data.</text>
</comment>
<sequence>MNIIYHLELTGRLVRFELKSIVKPPRPVVEGPERAYTASALFFDGVMNRQMTTLSDDNGKALCKLIKTEFARIRKEMPNDLAGRLAYDLLNFTLQSLKSGYDIPGDNPVFQKVTDKSNRRKNSTEILAVTFPEWFSLAVTLGANNPSLAPVKQFMETHWGCEFSSKDINFHSLPAEKYEGLFPDIKTADENTGWALEKVLFVDSLAETSHEEGVDQVCLDEVLDDFRPDIVNLEERVNDVVAIVESLAADISEIKKSADRVPVLEKSIAELITFLHTVHGTGNHANNDDGSTSAGGPADGSSGKRQRTE</sequence>
<protein>
    <submittedName>
        <fullName evidence="2">Uncharacterized protein</fullName>
    </submittedName>
</protein>
<dbReference type="AlphaFoldDB" id="A0A8H5JD29"/>
<evidence type="ECO:0000313" key="2">
    <source>
        <dbReference type="EMBL" id="KAF5552942.1"/>
    </source>
</evidence>
<dbReference type="OrthoDB" id="5068121at2759"/>
<accession>A0A8H5JD29</accession>
<dbReference type="Proteomes" id="UP000582016">
    <property type="component" value="Unassembled WGS sequence"/>
</dbReference>
<organism evidence="2 3">
    <name type="scientific">Fusarium phyllophilum</name>
    <dbReference type="NCBI Taxonomy" id="47803"/>
    <lineage>
        <taxon>Eukaryota</taxon>
        <taxon>Fungi</taxon>
        <taxon>Dikarya</taxon>
        <taxon>Ascomycota</taxon>
        <taxon>Pezizomycotina</taxon>
        <taxon>Sordariomycetes</taxon>
        <taxon>Hypocreomycetidae</taxon>
        <taxon>Hypocreales</taxon>
        <taxon>Nectriaceae</taxon>
        <taxon>Fusarium</taxon>
        <taxon>Fusarium fujikuroi species complex</taxon>
    </lineage>
</organism>
<name>A0A8H5JD29_9HYPO</name>
<gene>
    <name evidence="2" type="ORF">FPHYL_8852</name>
</gene>
<dbReference type="EMBL" id="JAAOAQ010000347">
    <property type="protein sequence ID" value="KAF5552942.1"/>
    <property type="molecule type" value="Genomic_DNA"/>
</dbReference>
<reference evidence="2 3" key="1">
    <citation type="submission" date="2020-05" db="EMBL/GenBank/DDBJ databases">
        <title>Identification and distribution of gene clusters putatively required for synthesis of sphingolipid metabolism inhibitors in phylogenetically diverse species of the filamentous fungus Fusarium.</title>
        <authorList>
            <person name="Kim H.-S."/>
            <person name="Busman M."/>
            <person name="Brown D.W."/>
            <person name="Divon H."/>
            <person name="Uhlig S."/>
            <person name="Proctor R.H."/>
        </authorList>
    </citation>
    <scope>NUCLEOTIDE SEQUENCE [LARGE SCALE GENOMIC DNA]</scope>
    <source>
        <strain evidence="2 3">NRRL 13617</strain>
    </source>
</reference>